<dbReference type="EC" id="2.7.11.1" evidence="1"/>
<keyword evidence="1" id="KW-0723">Serine/threonine-protein kinase</keyword>
<keyword evidence="2" id="KW-1185">Reference proteome</keyword>
<accession>A0ACC1H9X1</accession>
<dbReference type="Proteomes" id="UP001145114">
    <property type="component" value="Unassembled WGS sequence"/>
</dbReference>
<proteinExistence type="predicted"/>
<dbReference type="EMBL" id="JAMZIH010008455">
    <property type="protein sequence ID" value="KAJ1672132.1"/>
    <property type="molecule type" value="Genomic_DNA"/>
</dbReference>
<evidence type="ECO:0000313" key="2">
    <source>
        <dbReference type="Proteomes" id="UP001145114"/>
    </source>
</evidence>
<gene>
    <name evidence="1" type="primary">PKH1</name>
    <name evidence="1" type="ORF">EV182_007279</name>
</gene>
<feature type="non-terminal residue" evidence="1">
    <location>
        <position position="303"/>
    </location>
</feature>
<reference evidence="1" key="1">
    <citation type="submission" date="2022-06" db="EMBL/GenBank/DDBJ databases">
        <title>Phylogenomic reconstructions and comparative analyses of Kickxellomycotina fungi.</title>
        <authorList>
            <person name="Reynolds N.K."/>
            <person name="Stajich J.E."/>
            <person name="Barry K."/>
            <person name="Grigoriev I.V."/>
            <person name="Crous P."/>
            <person name="Smith M.E."/>
        </authorList>
    </citation>
    <scope>NUCLEOTIDE SEQUENCE</scope>
    <source>
        <strain evidence="1">RSA 2271</strain>
    </source>
</reference>
<sequence>RPVSSAIAGEVPAKPVLAGSVPDNHHPQKSSPQHAVPSSPASGPSTAVSQRKRTVKDFTFGVLLGEGSYSTVVEATEIATNKTYAAKILYKRHIIKEKKTKYVQIERDVLHTLNHPFIVKLYYAFQDRDSLYLVLDLASNGELLTWVRKLGSFPLHCARFYLAEIVTAVEYMHSKGIIHRDLKPENILLGEDMHILITDFGTAFQVLSSGSVSESRSPTPPAPATTHQPGRADSGQASSGSEKRANSFVGTAEYVSPELLKDKAVTKASDVWAIGCIAYQLLAGRPPFKAPNEYLTFQKILRL</sequence>
<feature type="non-terminal residue" evidence="1">
    <location>
        <position position="1"/>
    </location>
</feature>
<keyword evidence="1" id="KW-0808">Transferase</keyword>
<keyword evidence="1" id="KW-0418">Kinase</keyword>
<evidence type="ECO:0000313" key="1">
    <source>
        <dbReference type="EMBL" id="KAJ1672132.1"/>
    </source>
</evidence>
<organism evidence="1 2">
    <name type="scientific">Spiromyces aspiralis</name>
    <dbReference type="NCBI Taxonomy" id="68401"/>
    <lineage>
        <taxon>Eukaryota</taxon>
        <taxon>Fungi</taxon>
        <taxon>Fungi incertae sedis</taxon>
        <taxon>Zoopagomycota</taxon>
        <taxon>Kickxellomycotina</taxon>
        <taxon>Kickxellomycetes</taxon>
        <taxon>Kickxellales</taxon>
        <taxon>Kickxellaceae</taxon>
        <taxon>Spiromyces</taxon>
    </lineage>
</organism>
<protein>
    <submittedName>
        <fullName evidence="1">Serine/threonine protein kinase</fullName>
        <ecNumber evidence="1">2.7.11.1</ecNumber>
    </submittedName>
</protein>
<comment type="caution">
    <text evidence="1">The sequence shown here is derived from an EMBL/GenBank/DDBJ whole genome shotgun (WGS) entry which is preliminary data.</text>
</comment>
<name>A0ACC1H9X1_9FUNG</name>